<accession>A0A1G2NCS2</accession>
<dbReference type="Gene3D" id="3.30.1370.50">
    <property type="entry name" value="R3H-like domain"/>
    <property type="match status" value="1"/>
</dbReference>
<dbReference type="SUPFAM" id="SSF82708">
    <property type="entry name" value="R3H domain"/>
    <property type="match status" value="1"/>
</dbReference>
<dbReference type="InterPro" id="IPR001374">
    <property type="entry name" value="R3H_dom"/>
</dbReference>
<dbReference type="EMBL" id="MHSA01000021">
    <property type="protein sequence ID" value="OHA33887.1"/>
    <property type="molecule type" value="Genomic_DNA"/>
</dbReference>
<sequence length="153" mass="17237">MLENSTIKNHLEEILRLVGVAHEGVEHIDDESGVRFCIKTSESHALIGQGGETLAALNHIIKRIRARGGKEEEREEMFYVDVNGYQEQLFSDIKAKAKVLAERAKSLQANIEMEPMSAYERLFVHNFLSKDAGVKTESKGEGRNRRVVIKCVV</sequence>
<dbReference type="Proteomes" id="UP000177797">
    <property type="component" value="Unassembled WGS sequence"/>
</dbReference>
<evidence type="ECO:0000313" key="3">
    <source>
        <dbReference type="Proteomes" id="UP000177797"/>
    </source>
</evidence>
<evidence type="ECO:0000259" key="1">
    <source>
        <dbReference type="PROSITE" id="PS51061"/>
    </source>
</evidence>
<dbReference type="Gene3D" id="3.30.300.20">
    <property type="match status" value="1"/>
</dbReference>
<dbReference type="SMART" id="SM00393">
    <property type="entry name" value="R3H"/>
    <property type="match status" value="1"/>
</dbReference>
<protein>
    <recommendedName>
        <fullName evidence="1">R3H domain-containing protein</fullName>
    </recommendedName>
</protein>
<dbReference type="InterPro" id="IPR039247">
    <property type="entry name" value="KhpB"/>
</dbReference>
<dbReference type="InterPro" id="IPR015946">
    <property type="entry name" value="KH_dom-like_a/b"/>
</dbReference>
<dbReference type="PANTHER" id="PTHR35800:SF1">
    <property type="entry name" value="RNA-BINDING PROTEIN KHPB"/>
    <property type="match status" value="1"/>
</dbReference>
<comment type="caution">
    <text evidence="2">The sequence shown here is derived from an EMBL/GenBank/DDBJ whole genome shotgun (WGS) entry which is preliminary data.</text>
</comment>
<dbReference type="PROSITE" id="PS51061">
    <property type="entry name" value="R3H"/>
    <property type="match status" value="1"/>
</dbReference>
<proteinExistence type="predicted"/>
<dbReference type="InterPro" id="IPR036867">
    <property type="entry name" value="R3H_dom_sf"/>
</dbReference>
<reference evidence="2 3" key="1">
    <citation type="journal article" date="2016" name="Nat. Commun.">
        <title>Thousands of microbial genomes shed light on interconnected biogeochemical processes in an aquifer system.</title>
        <authorList>
            <person name="Anantharaman K."/>
            <person name="Brown C.T."/>
            <person name="Hug L.A."/>
            <person name="Sharon I."/>
            <person name="Castelle C.J."/>
            <person name="Probst A.J."/>
            <person name="Thomas B.C."/>
            <person name="Singh A."/>
            <person name="Wilkins M.J."/>
            <person name="Karaoz U."/>
            <person name="Brodie E.L."/>
            <person name="Williams K.H."/>
            <person name="Hubbard S.S."/>
            <person name="Banfield J.F."/>
        </authorList>
    </citation>
    <scope>NUCLEOTIDE SEQUENCE [LARGE SCALE GENOMIC DNA]</scope>
</reference>
<dbReference type="Pfam" id="PF01424">
    <property type="entry name" value="R3H"/>
    <property type="match status" value="1"/>
</dbReference>
<evidence type="ECO:0000313" key="2">
    <source>
        <dbReference type="EMBL" id="OHA33887.1"/>
    </source>
</evidence>
<dbReference type="PANTHER" id="PTHR35800">
    <property type="entry name" value="PROTEIN JAG"/>
    <property type="match status" value="1"/>
</dbReference>
<dbReference type="GO" id="GO:0003723">
    <property type="term" value="F:RNA binding"/>
    <property type="evidence" value="ECO:0007669"/>
    <property type="project" value="InterPro"/>
</dbReference>
<dbReference type="AlphaFoldDB" id="A0A1G2NCS2"/>
<name>A0A1G2NCS2_9BACT</name>
<feature type="domain" description="R3H" evidence="1">
    <location>
        <begin position="87"/>
        <end position="153"/>
    </location>
</feature>
<organism evidence="2 3">
    <name type="scientific">Candidatus Taylorbacteria bacterium RIFCSPLOWO2_01_FULL_48_100</name>
    <dbReference type="NCBI Taxonomy" id="1802322"/>
    <lineage>
        <taxon>Bacteria</taxon>
        <taxon>Candidatus Tayloriibacteriota</taxon>
    </lineage>
</organism>
<gene>
    <name evidence="2" type="ORF">A2938_02580</name>
</gene>